<reference evidence="3" key="1">
    <citation type="submission" date="2022-10" db="EMBL/GenBank/DDBJ databases">
        <title>Complete genome of Ep21-8.</title>
        <authorList>
            <person name="Kang Y.-R."/>
            <person name="Kim D.-H."/>
        </authorList>
    </citation>
    <scope>NUCLEOTIDE SEQUENCE</scope>
    <source>
        <strain evidence="3">Ep21-8</strain>
    </source>
</reference>
<evidence type="ECO:0000259" key="2">
    <source>
        <dbReference type="SMART" id="SM00834"/>
    </source>
</evidence>
<dbReference type="SUPFAM" id="SSF63393">
    <property type="entry name" value="RNA polymerase subunits"/>
    <property type="match status" value="1"/>
</dbReference>
<dbReference type="RefSeq" id="WP_015461350.1">
    <property type="nucleotide sequence ID" value="NC_013508.1"/>
</dbReference>
<dbReference type="Proteomes" id="UP001223683">
    <property type="component" value="Chromosome"/>
</dbReference>
<dbReference type="Pfam" id="PF09723">
    <property type="entry name" value="Zn_ribbon_8"/>
    <property type="match status" value="1"/>
</dbReference>
<dbReference type="AlphaFoldDB" id="A0AAQ3H688"/>
<evidence type="ECO:0000313" key="3">
    <source>
        <dbReference type="EMBL" id="WDU92362.1"/>
    </source>
</evidence>
<dbReference type="InterPro" id="IPR013429">
    <property type="entry name" value="Regulatory_FmdB_Zinc_ribbon"/>
</dbReference>
<dbReference type="PANTHER" id="PTHR34404:SF2">
    <property type="entry name" value="CONSERVED SERINE RICH PROTEIN"/>
    <property type="match status" value="1"/>
</dbReference>
<accession>A0AAQ3H688</accession>
<evidence type="ECO:0000256" key="1">
    <source>
        <dbReference type="SAM" id="MobiDB-lite"/>
    </source>
</evidence>
<name>A0AAQ3H688_EDWPI</name>
<dbReference type="GeneID" id="72528299"/>
<dbReference type="PANTHER" id="PTHR34404">
    <property type="entry name" value="REGULATORY PROTEIN, FMDB FAMILY"/>
    <property type="match status" value="1"/>
</dbReference>
<dbReference type="InterPro" id="IPR029040">
    <property type="entry name" value="RPABC4/Spt4"/>
</dbReference>
<protein>
    <submittedName>
        <fullName evidence="3">Zinc ribbon domain-containing protein</fullName>
    </submittedName>
</protein>
<organism evidence="3 4">
    <name type="scientific">Edwardsiella piscicida</name>
    <dbReference type="NCBI Taxonomy" id="1263550"/>
    <lineage>
        <taxon>Bacteria</taxon>
        <taxon>Pseudomonadati</taxon>
        <taxon>Pseudomonadota</taxon>
        <taxon>Gammaproteobacteria</taxon>
        <taxon>Enterobacterales</taxon>
        <taxon>Hafniaceae</taxon>
        <taxon>Edwardsiella</taxon>
    </lineage>
</organism>
<feature type="domain" description="Putative regulatory protein FmdB zinc ribbon" evidence="2">
    <location>
        <begin position="1"/>
        <end position="42"/>
    </location>
</feature>
<sequence>MPIYEYVCSDCNHHLEKLQKMSDAPLVDCPACGHPALKKQISAAGFQLKGTGWYATDFKPRTDKTPSSTERCAGSSCPAGCPGAASAK</sequence>
<feature type="region of interest" description="Disordered" evidence="1">
    <location>
        <begin position="59"/>
        <end position="88"/>
    </location>
</feature>
<evidence type="ECO:0000313" key="4">
    <source>
        <dbReference type="Proteomes" id="UP001223683"/>
    </source>
</evidence>
<dbReference type="SMART" id="SM00834">
    <property type="entry name" value="CxxC_CXXC_SSSS"/>
    <property type="match status" value="1"/>
</dbReference>
<proteinExistence type="predicted"/>
<dbReference type="EMBL" id="CP118390">
    <property type="protein sequence ID" value="WDU92362.1"/>
    <property type="molecule type" value="Genomic_DNA"/>
</dbReference>
<dbReference type="NCBIfam" id="TIGR02605">
    <property type="entry name" value="CxxC_CxxC_SSSS"/>
    <property type="match status" value="1"/>
</dbReference>
<gene>
    <name evidence="3" type="ORF">PWJ79_07020</name>
</gene>